<organism evidence="1 2">
    <name type="scientific">Euroglyphus maynei</name>
    <name type="common">Mayne's house dust mite</name>
    <dbReference type="NCBI Taxonomy" id="6958"/>
    <lineage>
        <taxon>Eukaryota</taxon>
        <taxon>Metazoa</taxon>
        <taxon>Ecdysozoa</taxon>
        <taxon>Arthropoda</taxon>
        <taxon>Chelicerata</taxon>
        <taxon>Arachnida</taxon>
        <taxon>Acari</taxon>
        <taxon>Acariformes</taxon>
        <taxon>Sarcoptiformes</taxon>
        <taxon>Astigmata</taxon>
        <taxon>Psoroptidia</taxon>
        <taxon>Analgoidea</taxon>
        <taxon>Pyroglyphidae</taxon>
        <taxon>Pyroglyphinae</taxon>
        <taxon>Euroglyphus</taxon>
    </lineage>
</organism>
<gene>
    <name evidence="1" type="ORF">BLA29_000099</name>
</gene>
<reference evidence="1 2" key="1">
    <citation type="submission" date="2017-03" db="EMBL/GenBank/DDBJ databases">
        <title>Genome Survey of Euroglyphus maynei.</title>
        <authorList>
            <person name="Arlian L.G."/>
            <person name="Morgan M.S."/>
            <person name="Rider S.D."/>
        </authorList>
    </citation>
    <scope>NUCLEOTIDE SEQUENCE [LARGE SCALE GENOMIC DNA]</scope>
    <source>
        <strain evidence="1">Arlian Lab</strain>
        <tissue evidence="1">Whole body</tissue>
    </source>
</reference>
<dbReference type="Proteomes" id="UP000194236">
    <property type="component" value="Unassembled WGS sequence"/>
</dbReference>
<name>A0A1Y3B7P7_EURMA</name>
<accession>A0A1Y3B7P7</accession>
<keyword evidence="2" id="KW-1185">Reference proteome</keyword>
<proteinExistence type="predicted"/>
<dbReference type="EMBL" id="MUJZ01035388">
    <property type="protein sequence ID" value="OTF76872.1"/>
    <property type="molecule type" value="Genomic_DNA"/>
</dbReference>
<protein>
    <submittedName>
        <fullName evidence="1">Uncharacterized protein</fullName>
    </submittedName>
</protein>
<evidence type="ECO:0000313" key="1">
    <source>
        <dbReference type="EMBL" id="OTF76872.1"/>
    </source>
</evidence>
<evidence type="ECO:0000313" key="2">
    <source>
        <dbReference type="Proteomes" id="UP000194236"/>
    </source>
</evidence>
<dbReference type="AlphaFoldDB" id="A0A1Y3B7P7"/>
<comment type="caution">
    <text evidence="1">The sequence shown here is derived from an EMBL/GenBank/DDBJ whole genome shotgun (WGS) entry which is preliminary data.</text>
</comment>
<sequence length="355" mass="40583">MGQLRVQVIADGPARTIDVRPNVFPQQQKAEIDHASLIWLPIDARYDRQTVSDVSPECPIQNEVDDERLERAGQLLDGQQRIGSSHVQVSFDDSQRKHRFQPGTGHDFFVIGDQSVGDVEIVEMSMASEHVHVVQRKMPTSANEGIHGIQLYVRPIKLAINCTWARYSCMPGIGFHSICFELGVSHILTFEDIHERVGIVSDEVDERFERVVEIETKAFVASGVEKAERRCLHRVYLEGDDAENGTAQYDHDAARDQNHCECLRPTGELRQHDRSDGHDGHQNQCHCLEFFEHIDLDVEIEQCIGDSHPDERQAFRYFVFFRVAFHQNPQEPELQVCSGCCWLQSFVVALIYYQT</sequence>